<evidence type="ECO:0000256" key="2">
    <source>
        <dbReference type="ARBA" id="ARBA00023015"/>
    </source>
</evidence>
<dbReference type="InterPro" id="IPR000838">
    <property type="entry name" value="RNA_pol_sigma70_ECF_CS"/>
</dbReference>
<dbReference type="Proteomes" id="UP000017746">
    <property type="component" value="Chromosome"/>
</dbReference>
<dbReference type="Pfam" id="PF04542">
    <property type="entry name" value="Sigma70_r2"/>
    <property type="match status" value="1"/>
</dbReference>
<sequence length="196" mass="21290">MVGSGVPVDPLPGPEPDHNLVSLAAEAAAGDRAAFTDLVQATQRDVMRFLGSIAPWREVEDLTQETFLRAFRALPAFAGRSTVRTWLFAIAKRVAVDAVRHAASRPRLIAVPDWRSVAEGGSVRFEEEHALHDLVAGLSAERREAFVITQVVGLSYAEAAEICGCPIGTIRSRVARAREDLVTAMQEARLGHRDVI</sequence>
<feature type="domain" description="RNA polymerase sigma factor 70 region 4 type 2" evidence="8">
    <location>
        <begin position="130"/>
        <end position="181"/>
    </location>
</feature>
<accession>U5VZM3</accession>
<dbReference type="PANTHER" id="PTHR43133">
    <property type="entry name" value="RNA POLYMERASE ECF-TYPE SIGMA FACTO"/>
    <property type="match status" value="1"/>
</dbReference>
<dbReference type="PROSITE" id="PS01063">
    <property type="entry name" value="SIGMA70_ECF"/>
    <property type="match status" value="1"/>
</dbReference>
<protein>
    <recommendedName>
        <fullName evidence="6">RNA polymerase sigma factor</fullName>
    </recommendedName>
</protein>
<reference evidence="9 10" key="1">
    <citation type="journal article" date="2014" name="J. Biotechnol.">
        <title>Complete genome sequence of the actinobacterium Actinoplanes friuliensis HAG 010964, producer of the lipopeptide antibiotic friulimycin.</title>
        <authorList>
            <person name="Ruckert C."/>
            <person name="Szczepanowski R."/>
            <person name="Albersmeier A."/>
            <person name="Goesmann A."/>
            <person name="Fischer N."/>
            <person name="Steinkamper A."/>
            <person name="Puhler A."/>
            <person name="Biener R."/>
            <person name="Schwartz D."/>
            <person name="Kalinowski J."/>
        </authorList>
    </citation>
    <scope>NUCLEOTIDE SEQUENCE [LARGE SCALE GENOMIC DNA]</scope>
    <source>
        <strain evidence="9 10">DSM 7358</strain>
    </source>
</reference>
<proteinExistence type="inferred from homology"/>
<evidence type="ECO:0000256" key="4">
    <source>
        <dbReference type="ARBA" id="ARBA00023125"/>
    </source>
</evidence>
<dbReference type="InterPro" id="IPR007627">
    <property type="entry name" value="RNA_pol_sigma70_r2"/>
</dbReference>
<name>U5VZM3_9ACTN</name>
<keyword evidence="4 6" id="KW-0238">DNA-binding</keyword>
<dbReference type="Gene3D" id="1.10.10.10">
    <property type="entry name" value="Winged helix-like DNA-binding domain superfamily/Winged helix DNA-binding domain"/>
    <property type="match status" value="1"/>
</dbReference>
<dbReference type="GO" id="GO:0003677">
    <property type="term" value="F:DNA binding"/>
    <property type="evidence" value="ECO:0007669"/>
    <property type="project" value="UniProtKB-KW"/>
</dbReference>
<dbReference type="RefSeq" id="WP_023361150.1">
    <property type="nucleotide sequence ID" value="NC_022657.1"/>
</dbReference>
<dbReference type="GO" id="GO:0016987">
    <property type="term" value="F:sigma factor activity"/>
    <property type="evidence" value="ECO:0007669"/>
    <property type="project" value="UniProtKB-KW"/>
</dbReference>
<keyword evidence="3 6" id="KW-0731">Sigma factor</keyword>
<dbReference type="SUPFAM" id="SSF88659">
    <property type="entry name" value="Sigma3 and sigma4 domains of RNA polymerase sigma factors"/>
    <property type="match status" value="1"/>
</dbReference>
<dbReference type="InterPro" id="IPR013324">
    <property type="entry name" value="RNA_pol_sigma_r3/r4-like"/>
</dbReference>
<dbReference type="EMBL" id="CP006272">
    <property type="protein sequence ID" value="AGZ41091.1"/>
    <property type="molecule type" value="Genomic_DNA"/>
</dbReference>
<dbReference type="SUPFAM" id="SSF88946">
    <property type="entry name" value="Sigma2 domain of RNA polymerase sigma factors"/>
    <property type="match status" value="1"/>
</dbReference>
<keyword evidence="10" id="KW-1185">Reference proteome</keyword>
<evidence type="ECO:0000256" key="1">
    <source>
        <dbReference type="ARBA" id="ARBA00010641"/>
    </source>
</evidence>
<dbReference type="eggNOG" id="COG1595">
    <property type="taxonomic scope" value="Bacteria"/>
</dbReference>
<feature type="domain" description="RNA polymerase sigma-70 region 2" evidence="7">
    <location>
        <begin position="38"/>
        <end position="103"/>
    </location>
</feature>
<evidence type="ECO:0000259" key="7">
    <source>
        <dbReference type="Pfam" id="PF04542"/>
    </source>
</evidence>
<evidence type="ECO:0000313" key="9">
    <source>
        <dbReference type="EMBL" id="AGZ41091.1"/>
    </source>
</evidence>
<evidence type="ECO:0000256" key="3">
    <source>
        <dbReference type="ARBA" id="ARBA00023082"/>
    </source>
</evidence>
<dbReference type="OrthoDB" id="3821507at2"/>
<keyword evidence="5 6" id="KW-0804">Transcription</keyword>
<dbReference type="GO" id="GO:0006352">
    <property type="term" value="P:DNA-templated transcription initiation"/>
    <property type="evidence" value="ECO:0007669"/>
    <property type="project" value="InterPro"/>
</dbReference>
<dbReference type="CDD" id="cd06171">
    <property type="entry name" value="Sigma70_r4"/>
    <property type="match status" value="1"/>
</dbReference>
<dbReference type="KEGG" id="afs:AFR_14025"/>
<dbReference type="Pfam" id="PF08281">
    <property type="entry name" value="Sigma70_r4_2"/>
    <property type="match status" value="1"/>
</dbReference>
<dbReference type="AlphaFoldDB" id="U5VZM3"/>
<dbReference type="PANTHER" id="PTHR43133:SF61">
    <property type="entry name" value="ECF RNA POLYMERASE SIGMA FACTOR SIGC"/>
    <property type="match status" value="1"/>
</dbReference>
<comment type="similarity">
    <text evidence="1 6">Belongs to the sigma-70 factor family. ECF subfamily.</text>
</comment>
<evidence type="ECO:0000256" key="6">
    <source>
        <dbReference type="RuleBase" id="RU000716"/>
    </source>
</evidence>
<organism evidence="9 10">
    <name type="scientific">Actinoplanes friuliensis DSM 7358</name>
    <dbReference type="NCBI Taxonomy" id="1246995"/>
    <lineage>
        <taxon>Bacteria</taxon>
        <taxon>Bacillati</taxon>
        <taxon>Actinomycetota</taxon>
        <taxon>Actinomycetes</taxon>
        <taxon>Micromonosporales</taxon>
        <taxon>Micromonosporaceae</taxon>
        <taxon>Actinoplanes</taxon>
    </lineage>
</organism>
<dbReference type="InterPro" id="IPR013325">
    <property type="entry name" value="RNA_pol_sigma_r2"/>
</dbReference>
<evidence type="ECO:0000313" key="10">
    <source>
        <dbReference type="Proteomes" id="UP000017746"/>
    </source>
</evidence>
<dbReference type="HOGENOM" id="CLU_047691_3_5_11"/>
<dbReference type="InterPro" id="IPR039425">
    <property type="entry name" value="RNA_pol_sigma-70-like"/>
</dbReference>
<dbReference type="GO" id="GO:0006950">
    <property type="term" value="P:response to stress"/>
    <property type="evidence" value="ECO:0007669"/>
    <property type="project" value="UniProtKB-ARBA"/>
</dbReference>
<dbReference type="NCBIfam" id="TIGR02937">
    <property type="entry name" value="sigma70-ECF"/>
    <property type="match status" value="1"/>
</dbReference>
<keyword evidence="2 6" id="KW-0805">Transcription regulation</keyword>
<dbReference type="InterPro" id="IPR036388">
    <property type="entry name" value="WH-like_DNA-bd_sf"/>
</dbReference>
<dbReference type="STRING" id="1246995.AFR_14025"/>
<gene>
    <name evidence="9" type="ORF">AFR_14025</name>
</gene>
<evidence type="ECO:0000259" key="8">
    <source>
        <dbReference type="Pfam" id="PF08281"/>
    </source>
</evidence>
<dbReference type="Gene3D" id="1.10.1740.10">
    <property type="match status" value="1"/>
</dbReference>
<evidence type="ECO:0000256" key="5">
    <source>
        <dbReference type="ARBA" id="ARBA00023163"/>
    </source>
</evidence>
<dbReference type="InterPro" id="IPR013249">
    <property type="entry name" value="RNA_pol_sigma70_r4_t2"/>
</dbReference>
<dbReference type="InterPro" id="IPR014284">
    <property type="entry name" value="RNA_pol_sigma-70_dom"/>
</dbReference>
<dbReference type="PATRIC" id="fig|1246995.3.peg.2845"/>